<keyword evidence="3 5" id="KW-1133">Transmembrane helix</keyword>
<evidence type="ECO:0000256" key="5">
    <source>
        <dbReference type="SAM" id="Phobius"/>
    </source>
</evidence>
<dbReference type="PROSITE" id="PS50244">
    <property type="entry name" value="S5A_REDUCTASE"/>
    <property type="match status" value="1"/>
</dbReference>
<dbReference type="EMBL" id="CP045725">
    <property type="protein sequence ID" value="QGF24293.1"/>
    <property type="molecule type" value="Genomic_DNA"/>
</dbReference>
<evidence type="ECO:0000313" key="7">
    <source>
        <dbReference type="Proteomes" id="UP000386847"/>
    </source>
</evidence>
<dbReference type="Gene3D" id="1.20.120.1630">
    <property type="match status" value="1"/>
</dbReference>
<comment type="subcellular location">
    <subcellularLocation>
        <location evidence="1">Endomembrane system</location>
        <topology evidence="1">Multi-pass membrane protein</topology>
    </subcellularLocation>
</comment>
<dbReference type="KEGG" id="rain:Rai3103_12185"/>
<evidence type="ECO:0000256" key="3">
    <source>
        <dbReference type="ARBA" id="ARBA00022989"/>
    </source>
</evidence>
<protein>
    <submittedName>
        <fullName evidence="6">Uncharacterized protein</fullName>
    </submittedName>
</protein>
<keyword evidence="2 5" id="KW-0812">Transmembrane</keyword>
<name>A0A5Q2FGQ5_9ACTN</name>
<evidence type="ECO:0000256" key="2">
    <source>
        <dbReference type="ARBA" id="ARBA00022692"/>
    </source>
</evidence>
<keyword evidence="7" id="KW-1185">Reference proteome</keyword>
<feature type="transmembrane region" description="Helical" evidence="5">
    <location>
        <begin position="12"/>
        <end position="33"/>
    </location>
</feature>
<dbReference type="InterPro" id="IPR052527">
    <property type="entry name" value="Metal_cation-efflux_comp"/>
</dbReference>
<dbReference type="InterPro" id="IPR007318">
    <property type="entry name" value="Phopholipid_MeTrfase"/>
</dbReference>
<feature type="transmembrane region" description="Helical" evidence="5">
    <location>
        <begin position="112"/>
        <end position="131"/>
    </location>
</feature>
<dbReference type="AlphaFoldDB" id="A0A5Q2FGQ5"/>
<feature type="transmembrane region" description="Helical" evidence="5">
    <location>
        <begin position="45"/>
        <end position="69"/>
    </location>
</feature>
<keyword evidence="4 5" id="KW-0472">Membrane</keyword>
<evidence type="ECO:0000313" key="6">
    <source>
        <dbReference type="EMBL" id="QGF24293.1"/>
    </source>
</evidence>
<feature type="transmembrane region" description="Helical" evidence="5">
    <location>
        <begin position="81"/>
        <end position="100"/>
    </location>
</feature>
<dbReference type="GO" id="GO:0012505">
    <property type="term" value="C:endomembrane system"/>
    <property type="evidence" value="ECO:0007669"/>
    <property type="project" value="UniProtKB-SubCell"/>
</dbReference>
<evidence type="ECO:0000256" key="4">
    <source>
        <dbReference type="ARBA" id="ARBA00023136"/>
    </source>
</evidence>
<reference evidence="6 7" key="1">
    <citation type="submission" date="2019-10" db="EMBL/GenBank/DDBJ databases">
        <title>Genomic analysis of Raineyella sp. CBA3103.</title>
        <authorList>
            <person name="Roh S.W."/>
        </authorList>
    </citation>
    <scope>NUCLEOTIDE SEQUENCE [LARGE SCALE GENOMIC DNA]</scope>
    <source>
        <strain evidence="6 7">CBA3103</strain>
    </source>
</reference>
<organism evidence="6 7">
    <name type="scientific">Raineyella fluvialis</name>
    <dbReference type="NCBI Taxonomy" id="2662261"/>
    <lineage>
        <taxon>Bacteria</taxon>
        <taxon>Bacillati</taxon>
        <taxon>Actinomycetota</taxon>
        <taxon>Actinomycetes</taxon>
        <taxon>Propionibacteriales</taxon>
        <taxon>Propionibacteriaceae</taxon>
        <taxon>Raineyella</taxon>
    </lineage>
</organism>
<gene>
    <name evidence="6" type="ORF">Rai3103_12185</name>
</gene>
<evidence type="ECO:0000256" key="1">
    <source>
        <dbReference type="ARBA" id="ARBA00004127"/>
    </source>
</evidence>
<sequence length="221" mass="24356">MALRESLRSMDLERIALTPIFSGMIVISARNLLTQGSASLHTGGIVKVLTMLYGGMLVAFYVLFVALLLTRSDAKAASPEILPRIAAYAGTFAPFLLAFAESMTVPPSLSVIAVSIQALGLGFTLYSLAALRRNFGVAPQVRTLVRKGPYRYIRHPLYVGETVVLIGAVLMGPSWQKMAILIMIVTLQMYRAIQEERLISAHLPEYAEYMTWTKRFVPGLF</sequence>
<proteinExistence type="predicted"/>
<dbReference type="PANTHER" id="PTHR43847:SF1">
    <property type="entry name" value="BLL3993 PROTEIN"/>
    <property type="match status" value="1"/>
</dbReference>
<dbReference type="Pfam" id="PF04191">
    <property type="entry name" value="PEMT"/>
    <property type="match status" value="1"/>
</dbReference>
<accession>A0A5Q2FGQ5</accession>
<dbReference type="Proteomes" id="UP000386847">
    <property type="component" value="Chromosome"/>
</dbReference>
<feature type="transmembrane region" description="Helical" evidence="5">
    <location>
        <begin position="152"/>
        <end position="171"/>
    </location>
</feature>
<dbReference type="PANTHER" id="PTHR43847">
    <property type="entry name" value="BLL3993 PROTEIN"/>
    <property type="match status" value="1"/>
</dbReference>